<dbReference type="PANTHER" id="PTHR16270">
    <property type="entry name" value="HYPOTHETICAL LOC287798"/>
    <property type="match status" value="1"/>
</dbReference>
<reference evidence="3" key="3">
    <citation type="submission" date="2025-09" db="UniProtKB">
        <authorList>
            <consortium name="Ensembl"/>
        </authorList>
    </citation>
    <scope>IDENTIFICATION</scope>
</reference>
<evidence type="ECO:0000256" key="2">
    <source>
        <dbReference type="SAM" id="Phobius"/>
    </source>
</evidence>
<dbReference type="STRING" id="29139.ENSVURP00010016092"/>
<dbReference type="CTD" id="55028"/>
<protein>
    <submittedName>
        <fullName evidence="3">Uncharacterized protein</fullName>
    </submittedName>
</protein>
<gene>
    <name evidence="3" type="primary">MTNAP1</name>
</gene>
<feature type="region of interest" description="Disordered" evidence="1">
    <location>
        <begin position="371"/>
        <end position="403"/>
    </location>
</feature>
<evidence type="ECO:0000313" key="3">
    <source>
        <dbReference type="Ensembl" id="ENSVURP00010016092.1"/>
    </source>
</evidence>
<feature type="region of interest" description="Disordered" evidence="1">
    <location>
        <begin position="114"/>
        <end position="134"/>
    </location>
</feature>
<dbReference type="Proteomes" id="UP000314987">
    <property type="component" value="Unassembled WGS sequence"/>
</dbReference>
<keyword evidence="2" id="KW-0472">Membrane</keyword>
<proteinExistence type="predicted"/>
<feature type="compositionally biased region" description="Basic and acidic residues" evidence="1">
    <location>
        <begin position="114"/>
        <end position="125"/>
    </location>
</feature>
<feature type="region of interest" description="Disordered" evidence="1">
    <location>
        <begin position="204"/>
        <end position="234"/>
    </location>
</feature>
<dbReference type="PANTHER" id="PTHR16270:SF5">
    <property type="entry name" value="HYPOTHETICAL LOC287798"/>
    <property type="match status" value="1"/>
</dbReference>
<reference evidence="4" key="1">
    <citation type="submission" date="2018-12" db="EMBL/GenBank/DDBJ databases">
        <authorList>
            <person name="Yazar S."/>
        </authorList>
    </citation>
    <scope>NUCLEOTIDE SEQUENCE [LARGE SCALE GENOMIC DNA]</scope>
</reference>
<evidence type="ECO:0000313" key="4">
    <source>
        <dbReference type="Proteomes" id="UP000314987"/>
    </source>
</evidence>
<name>A0A4X2L4N2_VOMUR</name>
<dbReference type="OrthoDB" id="8921675at2759"/>
<accession>A0A4X2L4N2</accession>
<feature type="transmembrane region" description="Helical" evidence="2">
    <location>
        <begin position="602"/>
        <end position="621"/>
    </location>
</feature>
<keyword evidence="2" id="KW-0812">Transmembrane</keyword>
<feature type="region of interest" description="Disordered" evidence="1">
    <location>
        <begin position="1"/>
        <end position="27"/>
    </location>
</feature>
<dbReference type="AlphaFoldDB" id="A0A4X2L4N2"/>
<dbReference type="GeneTree" id="ENSGT00940000167290"/>
<evidence type="ECO:0000256" key="1">
    <source>
        <dbReference type="SAM" id="MobiDB-lite"/>
    </source>
</evidence>
<dbReference type="OMA" id="VHTGWIR"/>
<keyword evidence="2" id="KW-1133">Transmembrane helix</keyword>
<dbReference type="InterPro" id="IPR037694">
    <property type="entry name" value="MTNAP1"/>
</dbReference>
<keyword evidence="4" id="KW-1185">Reference proteome</keyword>
<sequence>MRRPVQWIHRSHESAAQGPPKKSPGPRRLLRVLGFGTGRNSLCFWENRGPESRKMADILPQKELCPYCKKQFKRLKSHLPYCKKVRAILPFNSDITHSKAVLFQASKSKELQKELSKADGEETHKKSQSKRRNTNLIKARLHSADLEMRTNEQTSEDMKKQIKITPQMTQNPTKPKRVVFMAENGHMLSAAKKFSKAKFTKYLPKSGEDKSKNPSEICGGSPSKQSSTNEDKKHFSGLLNDFGIEHPGQKLLTKTLDLPFSVCESFPSFDRSQNPYATLQSNERGPKARYPISEVLHTVNDSHTQRRNTGSFFSANYLNSSLYKTLQTGGMESHHIKHRAKEKEFHFGLEAAGKGSWNKGFEGNKSPEVEISQSNYMRDGPKKQVNNSGLATEKTPHHDNPDSPLLPSGKLAYEGTLSLTDLGNQSLSTLVLQYLQEEEDGYKALVTSANPVENKKPISSEPDSDPKTWAAHTECHQQPLNPAWHCAPKNVTSGHVEATGSKSLPMSLGLEWFPELYPGYLYLGVLPGRPQKGNIEVQKPHHSFPEEEGSLQVLERNLMDIKIGKFPSWLTISNFSLMGPLGKVQKAWIKYPKYVSLKKGSVGGITMLFAGYWVLCCSWSFKHLKLQRWRKPH</sequence>
<dbReference type="Ensembl" id="ENSVURT00010018293.1">
    <property type="protein sequence ID" value="ENSVURP00010016092.1"/>
    <property type="gene ID" value="ENSVURG00010012329.1"/>
</dbReference>
<organism evidence="3 4">
    <name type="scientific">Vombatus ursinus</name>
    <name type="common">Common wombat</name>
    <dbReference type="NCBI Taxonomy" id="29139"/>
    <lineage>
        <taxon>Eukaryota</taxon>
        <taxon>Metazoa</taxon>
        <taxon>Chordata</taxon>
        <taxon>Craniata</taxon>
        <taxon>Vertebrata</taxon>
        <taxon>Euteleostomi</taxon>
        <taxon>Mammalia</taxon>
        <taxon>Metatheria</taxon>
        <taxon>Diprotodontia</taxon>
        <taxon>Vombatidae</taxon>
        <taxon>Vombatus</taxon>
    </lineage>
</organism>
<reference evidence="3" key="2">
    <citation type="submission" date="2025-08" db="UniProtKB">
        <authorList>
            <consortium name="Ensembl"/>
        </authorList>
    </citation>
    <scope>IDENTIFICATION</scope>
</reference>